<name>A0A839EV30_9GAMM</name>
<proteinExistence type="predicted"/>
<dbReference type="EMBL" id="JACGXL010000001">
    <property type="protein sequence ID" value="MBA8886266.1"/>
    <property type="molecule type" value="Genomic_DNA"/>
</dbReference>
<evidence type="ECO:0000313" key="2">
    <source>
        <dbReference type="Proteomes" id="UP000550401"/>
    </source>
</evidence>
<sequence>MDAGVAGDALPSMKAMDGSFERYEPEVPRKAMCHVGAAIEDDGIKL</sequence>
<reference evidence="1 2" key="1">
    <citation type="submission" date="2020-07" db="EMBL/GenBank/DDBJ databases">
        <title>Genomic Encyclopedia of Type Strains, Phase IV (KMG-V): Genome sequencing to study the core and pangenomes of soil and plant-associated prokaryotes.</title>
        <authorList>
            <person name="Whitman W."/>
        </authorList>
    </citation>
    <scope>NUCLEOTIDE SEQUENCE [LARGE SCALE GENOMIC DNA]</scope>
    <source>
        <strain evidence="1 2">RH2WT43</strain>
    </source>
</reference>
<protein>
    <submittedName>
        <fullName evidence="1">Uncharacterized protein</fullName>
    </submittedName>
</protein>
<gene>
    <name evidence="1" type="ORF">FHW12_000457</name>
</gene>
<dbReference type="Proteomes" id="UP000550401">
    <property type="component" value="Unassembled WGS sequence"/>
</dbReference>
<accession>A0A839EV30</accession>
<comment type="caution">
    <text evidence="1">The sequence shown here is derived from an EMBL/GenBank/DDBJ whole genome shotgun (WGS) entry which is preliminary data.</text>
</comment>
<dbReference type="RefSeq" id="WP_182529359.1">
    <property type="nucleotide sequence ID" value="NZ_JACGXL010000001.1"/>
</dbReference>
<organism evidence="1 2">
    <name type="scientific">Dokdonella fugitiva</name>
    <dbReference type="NCBI Taxonomy" id="328517"/>
    <lineage>
        <taxon>Bacteria</taxon>
        <taxon>Pseudomonadati</taxon>
        <taxon>Pseudomonadota</taxon>
        <taxon>Gammaproteobacteria</taxon>
        <taxon>Lysobacterales</taxon>
        <taxon>Rhodanobacteraceae</taxon>
        <taxon>Dokdonella</taxon>
    </lineage>
</organism>
<keyword evidence="2" id="KW-1185">Reference proteome</keyword>
<dbReference type="AlphaFoldDB" id="A0A839EV30"/>
<evidence type="ECO:0000313" key="1">
    <source>
        <dbReference type="EMBL" id="MBA8886266.1"/>
    </source>
</evidence>